<comment type="caution">
    <text evidence="2">The sequence shown here is derived from an EMBL/GenBank/DDBJ whole genome shotgun (WGS) entry which is preliminary data.</text>
</comment>
<accession>A0AAV7VEW9</accession>
<protein>
    <submittedName>
        <fullName evidence="2">Uncharacterized protein</fullName>
    </submittedName>
</protein>
<feature type="region of interest" description="Disordered" evidence="1">
    <location>
        <begin position="115"/>
        <end position="150"/>
    </location>
</feature>
<feature type="region of interest" description="Disordered" evidence="1">
    <location>
        <begin position="1"/>
        <end position="98"/>
    </location>
</feature>
<evidence type="ECO:0000313" key="2">
    <source>
        <dbReference type="EMBL" id="KAJ1198780.1"/>
    </source>
</evidence>
<keyword evidence="3" id="KW-1185">Reference proteome</keyword>
<organism evidence="2 3">
    <name type="scientific">Pleurodeles waltl</name>
    <name type="common">Iberian ribbed newt</name>
    <dbReference type="NCBI Taxonomy" id="8319"/>
    <lineage>
        <taxon>Eukaryota</taxon>
        <taxon>Metazoa</taxon>
        <taxon>Chordata</taxon>
        <taxon>Craniata</taxon>
        <taxon>Vertebrata</taxon>
        <taxon>Euteleostomi</taxon>
        <taxon>Amphibia</taxon>
        <taxon>Batrachia</taxon>
        <taxon>Caudata</taxon>
        <taxon>Salamandroidea</taxon>
        <taxon>Salamandridae</taxon>
        <taxon>Pleurodelinae</taxon>
        <taxon>Pleurodeles</taxon>
    </lineage>
</organism>
<dbReference type="Proteomes" id="UP001066276">
    <property type="component" value="Chromosome 2_1"/>
</dbReference>
<reference evidence="2" key="1">
    <citation type="journal article" date="2022" name="bioRxiv">
        <title>Sequencing and chromosome-scale assembly of the giantPleurodeles waltlgenome.</title>
        <authorList>
            <person name="Brown T."/>
            <person name="Elewa A."/>
            <person name="Iarovenko S."/>
            <person name="Subramanian E."/>
            <person name="Araus A.J."/>
            <person name="Petzold A."/>
            <person name="Susuki M."/>
            <person name="Suzuki K.-i.T."/>
            <person name="Hayashi T."/>
            <person name="Toyoda A."/>
            <person name="Oliveira C."/>
            <person name="Osipova E."/>
            <person name="Leigh N.D."/>
            <person name="Simon A."/>
            <person name="Yun M.H."/>
        </authorList>
    </citation>
    <scope>NUCLEOTIDE SEQUENCE</scope>
    <source>
        <strain evidence="2">20211129_DDA</strain>
        <tissue evidence="2">Liver</tissue>
    </source>
</reference>
<dbReference type="AlphaFoldDB" id="A0AAV7VEW9"/>
<dbReference type="EMBL" id="JANPWB010000003">
    <property type="protein sequence ID" value="KAJ1198780.1"/>
    <property type="molecule type" value="Genomic_DNA"/>
</dbReference>
<proteinExistence type="predicted"/>
<evidence type="ECO:0000256" key="1">
    <source>
        <dbReference type="SAM" id="MobiDB-lite"/>
    </source>
</evidence>
<gene>
    <name evidence="2" type="ORF">NDU88_002619</name>
</gene>
<evidence type="ECO:0000313" key="3">
    <source>
        <dbReference type="Proteomes" id="UP001066276"/>
    </source>
</evidence>
<sequence length="150" mass="15968">MWARPKRPAVRAQSRQTDPRRGRPGPAANVRAGRPQGPPEPGPPACRVVVRSATPQRPRGVQIPRARLRRLQDSPAGTVGPGAHATAKDASRPLAQKPSPSLFLLGWRRLLTAHRQSGSPVPGPLDPRGLRAAPQTSQPRSHPGPAALVP</sequence>
<name>A0AAV7VEW9_PLEWA</name>